<dbReference type="EMBL" id="GECU01000568">
    <property type="protein sequence ID" value="JAT07139.1"/>
    <property type="molecule type" value="Transcribed_RNA"/>
</dbReference>
<dbReference type="AlphaFoldDB" id="A0A1B6K5U7"/>
<organism evidence="1">
    <name type="scientific">Homalodisca liturata</name>
    <dbReference type="NCBI Taxonomy" id="320908"/>
    <lineage>
        <taxon>Eukaryota</taxon>
        <taxon>Metazoa</taxon>
        <taxon>Ecdysozoa</taxon>
        <taxon>Arthropoda</taxon>
        <taxon>Hexapoda</taxon>
        <taxon>Insecta</taxon>
        <taxon>Pterygota</taxon>
        <taxon>Neoptera</taxon>
        <taxon>Paraneoptera</taxon>
        <taxon>Hemiptera</taxon>
        <taxon>Auchenorrhyncha</taxon>
        <taxon>Membracoidea</taxon>
        <taxon>Cicadellidae</taxon>
        <taxon>Cicadellinae</taxon>
        <taxon>Proconiini</taxon>
        <taxon>Homalodisca</taxon>
    </lineage>
</organism>
<dbReference type="EMBL" id="GECU01000884">
    <property type="protein sequence ID" value="JAT06823.1"/>
    <property type="molecule type" value="Transcribed_RNA"/>
</dbReference>
<reference evidence="1" key="1">
    <citation type="submission" date="2015-11" db="EMBL/GenBank/DDBJ databases">
        <title>De novo transcriptome assembly of four potential Pierce s Disease insect vectors from Arizona vineyards.</title>
        <authorList>
            <person name="Tassone E.E."/>
        </authorList>
    </citation>
    <scope>NUCLEOTIDE SEQUENCE</scope>
</reference>
<accession>A0A1B6K5U7</accession>
<protein>
    <submittedName>
        <fullName evidence="1">Uncharacterized protein</fullName>
    </submittedName>
</protein>
<proteinExistence type="predicted"/>
<gene>
    <name evidence="1" type="ORF">g.54097</name>
    <name evidence="2" type="ORF">g.54098</name>
</gene>
<sequence>FGFISIFQNESSKDLDRQFDNCVFQLAKVHSHILFLEACLGLGLTPNGLTSKPHLSDIHKFMWPGIIQRRKKALFAPHKLSWISAKRNKLSTAQALSRSVT</sequence>
<evidence type="ECO:0000313" key="2">
    <source>
        <dbReference type="EMBL" id="JAT07139.1"/>
    </source>
</evidence>
<evidence type="ECO:0000313" key="1">
    <source>
        <dbReference type="EMBL" id="JAT06823.1"/>
    </source>
</evidence>
<feature type="non-terminal residue" evidence="1">
    <location>
        <position position="1"/>
    </location>
</feature>
<name>A0A1B6K5U7_9HEMI</name>